<feature type="region of interest" description="Disordered" evidence="8">
    <location>
        <begin position="143"/>
        <end position="166"/>
    </location>
</feature>
<dbReference type="PANTHER" id="PTHR22920">
    <property type="entry name" value="MAJOR SPERM PROTEIN"/>
    <property type="match status" value="1"/>
</dbReference>
<evidence type="ECO:0000256" key="6">
    <source>
        <dbReference type="ARBA" id="ARBA00037818"/>
    </source>
</evidence>
<gene>
    <name evidence="10" type="ORF">NBR_LOCUS10173</name>
</gene>
<evidence type="ECO:0000313" key="11">
    <source>
        <dbReference type="Proteomes" id="UP000271162"/>
    </source>
</evidence>
<comment type="subcellular location">
    <subcellularLocation>
        <location evidence="6">Cell projection</location>
        <location evidence="6">Pseudopodium</location>
    </subcellularLocation>
    <subcellularLocation>
        <location evidence="1">Cytoplasm</location>
        <location evidence="1">Cytoskeleton</location>
    </subcellularLocation>
</comment>
<dbReference type="GO" id="GO:0005856">
    <property type="term" value="C:cytoskeleton"/>
    <property type="evidence" value="ECO:0007669"/>
    <property type="project" value="UniProtKB-SubCell"/>
</dbReference>
<dbReference type="PANTHER" id="PTHR22920:SF7">
    <property type="entry name" value="MSP DOMAIN-CONTAINING PROTEIN-RELATED"/>
    <property type="match status" value="1"/>
</dbReference>
<keyword evidence="11" id="KW-1185">Reference proteome</keyword>
<feature type="domain" description="MSP" evidence="9">
    <location>
        <begin position="1"/>
        <end position="116"/>
    </location>
</feature>
<sequence length="166" mass="19000">MNPNVKIVFNAVYDDKHTYPIKIFNGSGRRIGWAIKTTNTNRLEVDPACGVFDLKKVTLMAVSCDVFDYGHEDTNNDRITVEWCNTPDGAAMQFRREWFQGELGACMEGTLTTAFCYQYMTHRQVFALALLLPSKVRGAELGFDPHDETAPVRAREKRTQRFQRRA</sequence>
<evidence type="ECO:0000313" key="12">
    <source>
        <dbReference type="WBParaSite" id="NBR_0001017201-mRNA-1"/>
    </source>
</evidence>
<dbReference type="InterPro" id="IPR013783">
    <property type="entry name" value="Ig-like_fold"/>
</dbReference>
<reference evidence="10 11" key="2">
    <citation type="submission" date="2018-11" db="EMBL/GenBank/DDBJ databases">
        <authorList>
            <consortium name="Pathogen Informatics"/>
        </authorList>
    </citation>
    <scope>NUCLEOTIDE SEQUENCE [LARGE SCALE GENOMIC DNA]</scope>
</reference>
<dbReference type="Pfam" id="PF00635">
    <property type="entry name" value="Motile_Sperm"/>
    <property type="match status" value="1"/>
</dbReference>
<evidence type="ECO:0000256" key="2">
    <source>
        <dbReference type="ARBA" id="ARBA00022490"/>
    </source>
</evidence>
<dbReference type="WBParaSite" id="NBR_0001017201-mRNA-1">
    <property type="protein sequence ID" value="NBR_0001017201-mRNA-1"/>
    <property type="gene ID" value="NBR_0001017201"/>
</dbReference>
<dbReference type="InterPro" id="IPR000535">
    <property type="entry name" value="MSP_dom"/>
</dbReference>
<dbReference type="PROSITE" id="PS50202">
    <property type="entry name" value="MSP"/>
    <property type="match status" value="1"/>
</dbReference>
<dbReference type="InterPro" id="IPR051155">
    <property type="entry name" value="Nematode_MSP"/>
</dbReference>
<dbReference type="AlphaFoldDB" id="A0A0N4Y328"/>
<organism evidence="12">
    <name type="scientific">Nippostrongylus brasiliensis</name>
    <name type="common">Rat hookworm</name>
    <dbReference type="NCBI Taxonomy" id="27835"/>
    <lineage>
        <taxon>Eukaryota</taxon>
        <taxon>Metazoa</taxon>
        <taxon>Ecdysozoa</taxon>
        <taxon>Nematoda</taxon>
        <taxon>Chromadorea</taxon>
        <taxon>Rhabditida</taxon>
        <taxon>Rhabditina</taxon>
        <taxon>Rhabditomorpha</taxon>
        <taxon>Strongyloidea</taxon>
        <taxon>Heligmosomidae</taxon>
        <taxon>Nippostrongylus</taxon>
    </lineage>
</organism>
<dbReference type="EMBL" id="UYSL01020266">
    <property type="protein sequence ID" value="VDL73762.1"/>
    <property type="molecule type" value="Genomic_DNA"/>
</dbReference>
<keyword evidence="2" id="KW-0963">Cytoplasm</keyword>
<evidence type="ECO:0000313" key="10">
    <source>
        <dbReference type="EMBL" id="VDL73762.1"/>
    </source>
</evidence>
<evidence type="ECO:0000256" key="3">
    <source>
        <dbReference type="ARBA" id="ARBA00023212"/>
    </source>
</evidence>
<protein>
    <recommendedName>
        <fullName evidence="7">Major sperm protein</fullName>
    </recommendedName>
</protein>
<dbReference type="InterPro" id="IPR008962">
    <property type="entry name" value="PapD-like_sf"/>
</dbReference>
<dbReference type="SUPFAM" id="SSF49354">
    <property type="entry name" value="PapD-like"/>
    <property type="match status" value="1"/>
</dbReference>
<dbReference type="STRING" id="27835.A0A0N4Y328"/>
<accession>A0A0N4Y328</accession>
<proteinExistence type="predicted"/>
<keyword evidence="3 7" id="KW-0206">Cytoskeleton</keyword>
<reference evidence="12" key="1">
    <citation type="submission" date="2017-02" db="UniProtKB">
        <authorList>
            <consortium name="WormBaseParasite"/>
        </authorList>
    </citation>
    <scope>IDENTIFICATION</scope>
</reference>
<evidence type="ECO:0000256" key="1">
    <source>
        <dbReference type="ARBA" id="ARBA00004245"/>
    </source>
</evidence>
<dbReference type="Proteomes" id="UP000271162">
    <property type="component" value="Unassembled WGS sequence"/>
</dbReference>
<keyword evidence="4" id="KW-0966">Cell projection</keyword>
<dbReference type="Gene3D" id="2.60.40.10">
    <property type="entry name" value="Immunoglobulins"/>
    <property type="match status" value="1"/>
</dbReference>
<evidence type="ECO:0000256" key="8">
    <source>
        <dbReference type="SAM" id="MobiDB-lite"/>
    </source>
</evidence>
<evidence type="ECO:0000256" key="5">
    <source>
        <dbReference type="ARBA" id="ARBA00037744"/>
    </source>
</evidence>
<feature type="compositionally biased region" description="Basic and acidic residues" evidence="8">
    <location>
        <begin position="143"/>
        <end position="159"/>
    </location>
</feature>
<comment type="function">
    <text evidence="5 7">Central component in molecular interactions underlying sperm crawling. Forms an extensive filament system that extends from sperm villipoda, along the leading edge of the pseudopod.</text>
</comment>
<evidence type="ECO:0000256" key="4">
    <source>
        <dbReference type="ARBA" id="ARBA00023273"/>
    </source>
</evidence>
<name>A0A0N4Y328_NIPBR</name>
<dbReference type="GO" id="GO:0031143">
    <property type="term" value="C:pseudopodium"/>
    <property type="evidence" value="ECO:0007669"/>
    <property type="project" value="UniProtKB-SubCell"/>
</dbReference>
<evidence type="ECO:0000259" key="9">
    <source>
        <dbReference type="PROSITE" id="PS50202"/>
    </source>
</evidence>
<evidence type="ECO:0000256" key="7">
    <source>
        <dbReference type="RuleBase" id="RU003425"/>
    </source>
</evidence>